<evidence type="ECO:0000313" key="1">
    <source>
        <dbReference type="EMBL" id="GAA4442035.1"/>
    </source>
</evidence>
<name>A0ABP8M2X3_9BACT</name>
<dbReference type="InterPro" id="IPR046373">
    <property type="entry name" value="Acyl-CoA_Oxase/DH_mid-dom_sf"/>
</dbReference>
<keyword evidence="2" id="KW-1185">Reference proteome</keyword>
<organism evidence="1 2">
    <name type="scientific">Ravibacter arvi</name>
    <dbReference type="NCBI Taxonomy" id="2051041"/>
    <lineage>
        <taxon>Bacteria</taxon>
        <taxon>Pseudomonadati</taxon>
        <taxon>Bacteroidota</taxon>
        <taxon>Cytophagia</taxon>
        <taxon>Cytophagales</taxon>
        <taxon>Spirosomataceae</taxon>
        <taxon>Ravibacter</taxon>
    </lineage>
</organism>
<dbReference type="InterPro" id="IPR009100">
    <property type="entry name" value="AcylCoA_DH/oxidase_NM_dom_sf"/>
</dbReference>
<sequence>MNAGEIRQALKGASKIPDPVLQHIFQQRWLQIWVPEAYGGLGDRLAEGLARLYEWAKIDGSLGWMLTLCAGANYFSRNLAPAVAKELFSSPHTCFGGSGMIGGSAVLREDGGYLVTGNWRFATGAPHLSHFTLNARLIREDKPVIGENGMEMIRSFVVPKEQAEILPDWKSMGMRSTGTYSFHLRAVQVPEVFSFLYDSFFSDDVLDRVPFRVFADLTLLVNYLGMAFHFAEEAAEVRPSLRLDEFVSSIEKHMDHILRTAGEIEQTLAGAGSVPAGIQAGIHAYGTELVGQLSHRLIRIYTQLGIRASQVDAPVHQVLCDYFTATQHANFRPSPGEFSF</sequence>
<dbReference type="RefSeq" id="WP_345030246.1">
    <property type="nucleotide sequence ID" value="NZ_BAABEY010000026.1"/>
</dbReference>
<dbReference type="Gene3D" id="1.10.540.10">
    <property type="entry name" value="Acyl-CoA dehydrogenase/oxidase, N-terminal domain"/>
    <property type="match status" value="1"/>
</dbReference>
<dbReference type="GO" id="GO:0004497">
    <property type="term" value="F:monooxygenase activity"/>
    <property type="evidence" value="ECO:0007669"/>
    <property type="project" value="UniProtKB-KW"/>
</dbReference>
<protein>
    <submittedName>
        <fullName evidence="1">Flavin-dependent monooxygenase</fullName>
    </submittedName>
</protein>
<gene>
    <name evidence="1" type="ORF">GCM10023091_28150</name>
</gene>
<reference evidence="2" key="1">
    <citation type="journal article" date="2019" name="Int. J. Syst. Evol. Microbiol.">
        <title>The Global Catalogue of Microorganisms (GCM) 10K type strain sequencing project: providing services to taxonomists for standard genome sequencing and annotation.</title>
        <authorList>
            <consortium name="The Broad Institute Genomics Platform"/>
            <consortium name="The Broad Institute Genome Sequencing Center for Infectious Disease"/>
            <person name="Wu L."/>
            <person name="Ma J."/>
        </authorList>
    </citation>
    <scope>NUCLEOTIDE SEQUENCE [LARGE SCALE GENOMIC DNA]</scope>
    <source>
        <strain evidence="2">JCM 31920</strain>
    </source>
</reference>
<accession>A0ABP8M2X3</accession>
<proteinExistence type="predicted"/>
<comment type="caution">
    <text evidence="1">The sequence shown here is derived from an EMBL/GenBank/DDBJ whole genome shotgun (WGS) entry which is preliminary data.</text>
</comment>
<dbReference type="SUPFAM" id="SSF56645">
    <property type="entry name" value="Acyl-CoA dehydrogenase NM domain-like"/>
    <property type="match status" value="1"/>
</dbReference>
<dbReference type="InterPro" id="IPR037069">
    <property type="entry name" value="AcylCoA_DH/ox_N_sf"/>
</dbReference>
<dbReference type="Proteomes" id="UP001501508">
    <property type="component" value="Unassembled WGS sequence"/>
</dbReference>
<keyword evidence="1" id="KW-0560">Oxidoreductase</keyword>
<dbReference type="Gene3D" id="2.40.110.10">
    <property type="entry name" value="Butyryl-CoA Dehydrogenase, subunit A, domain 2"/>
    <property type="match status" value="1"/>
</dbReference>
<evidence type="ECO:0000313" key="2">
    <source>
        <dbReference type="Proteomes" id="UP001501508"/>
    </source>
</evidence>
<dbReference type="EMBL" id="BAABEY010000026">
    <property type="protein sequence ID" value="GAA4442035.1"/>
    <property type="molecule type" value="Genomic_DNA"/>
</dbReference>
<keyword evidence="1" id="KW-0503">Monooxygenase</keyword>